<evidence type="ECO:0000256" key="1">
    <source>
        <dbReference type="SAM" id="MobiDB-lite"/>
    </source>
</evidence>
<evidence type="ECO:0000256" key="2">
    <source>
        <dbReference type="SAM" id="Phobius"/>
    </source>
</evidence>
<evidence type="ECO:0000313" key="4">
    <source>
        <dbReference type="Proteomes" id="UP000275267"/>
    </source>
</evidence>
<evidence type="ECO:0000313" key="3">
    <source>
        <dbReference type="EMBL" id="RLN24051.1"/>
    </source>
</evidence>
<name>A0A3L6SN31_PANMI</name>
<accession>A0A3L6SN31</accession>
<proteinExistence type="predicted"/>
<dbReference type="EMBL" id="PQIB02000004">
    <property type="protein sequence ID" value="RLN24051.1"/>
    <property type="molecule type" value="Genomic_DNA"/>
</dbReference>
<keyword evidence="2" id="KW-0472">Membrane</keyword>
<comment type="caution">
    <text evidence="3">The sequence shown here is derived from an EMBL/GenBank/DDBJ whole genome shotgun (WGS) entry which is preliminary data.</text>
</comment>
<keyword evidence="4" id="KW-1185">Reference proteome</keyword>
<feature type="region of interest" description="Disordered" evidence="1">
    <location>
        <begin position="1"/>
        <end position="72"/>
    </location>
</feature>
<dbReference type="Proteomes" id="UP000275267">
    <property type="component" value="Unassembled WGS sequence"/>
</dbReference>
<sequence>MAGWTLDVDDTLRPRKSPKKCRLDTDACSPGSTTDRTGGGAAARLLLYKHPGQKRRAPGPTPTRSAAPVRRGSWQSRCVARLGSRMAAAAPLEMGYPRRANGGGGDLLPARVDRGVARQLLDSGRAFMLLGALVLTWRRLARCKAEHVLAGFALWLLGAGLATLSLVAAQTSSREQKLHC</sequence>
<keyword evidence="2" id="KW-1133">Transmembrane helix</keyword>
<organism evidence="3 4">
    <name type="scientific">Panicum miliaceum</name>
    <name type="common">Proso millet</name>
    <name type="synonym">Broomcorn millet</name>
    <dbReference type="NCBI Taxonomy" id="4540"/>
    <lineage>
        <taxon>Eukaryota</taxon>
        <taxon>Viridiplantae</taxon>
        <taxon>Streptophyta</taxon>
        <taxon>Embryophyta</taxon>
        <taxon>Tracheophyta</taxon>
        <taxon>Spermatophyta</taxon>
        <taxon>Magnoliopsida</taxon>
        <taxon>Liliopsida</taxon>
        <taxon>Poales</taxon>
        <taxon>Poaceae</taxon>
        <taxon>PACMAD clade</taxon>
        <taxon>Panicoideae</taxon>
        <taxon>Panicodae</taxon>
        <taxon>Paniceae</taxon>
        <taxon>Panicinae</taxon>
        <taxon>Panicum</taxon>
        <taxon>Panicum sect. Panicum</taxon>
    </lineage>
</organism>
<feature type="transmembrane region" description="Helical" evidence="2">
    <location>
        <begin position="148"/>
        <end position="169"/>
    </location>
</feature>
<dbReference type="OrthoDB" id="695760at2759"/>
<protein>
    <submittedName>
        <fullName evidence="3">Uncharacterized protein</fullName>
    </submittedName>
</protein>
<reference evidence="4" key="1">
    <citation type="journal article" date="2019" name="Nat. Commun.">
        <title>The genome of broomcorn millet.</title>
        <authorList>
            <person name="Zou C."/>
            <person name="Miki D."/>
            <person name="Li D."/>
            <person name="Tang Q."/>
            <person name="Xiao L."/>
            <person name="Rajput S."/>
            <person name="Deng P."/>
            <person name="Jia W."/>
            <person name="Huang R."/>
            <person name="Zhang M."/>
            <person name="Sun Y."/>
            <person name="Hu J."/>
            <person name="Fu X."/>
            <person name="Schnable P.S."/>
            <person name="Li F."/>
            <person name="Zhang H."/>
            <person name="Feng B."/>
            <person name="Zhu X."/>
            <person name="Liu R."/>
            <person name="Schnable J.C."/>
            <person name="Zhu J.-K."/>
            <person name="Zhang H."/>
        </authorList>
    </citation>
    <scope>NUCLEOTIDE SEQUENCE [LARGE SCALE GENOMIC DNA]</scope>
</reference>
<keyword evidence="2" id="KW-0812">Transmembrane</keyword>
<dbReference type="AlphaFoldDB" id="A0A3L6SN31"/>
<gene>
    <name evidence="3" type="ORF">C2845_PM07G36540</name>
</gene>